<feature type="active site" evidence="4">
    <location>
        <position position="377"/>
    </location>
</feature>
<organism evidence="9 10">
    <name type="scientific">Pleurodeles waltl</name>
    <name type="common">Iberian ribbed newt</name>
    <dbReference type="NCBI Taxonomy" id="8319"/>
    <lineage>
        <taxon>Eukaryota</taxon>
        <taxon>Metazoa</taxon>
        <taxon>Chordata</taxon>
        <taxon>Craniata</taxon>
        <taxon>Vertebrata</taxon>
        <taxon>Euteleostomi</taxon>
        <taxon>Amphibia</taxon>
        <taxon>Batrachia</taxon>
        <taxon>Caudata</taxon>
        <taxon>Salamandroidea</taxon>
        <taxon>Salamandridae</taxon>
        <taxon>Pleurodelinae</taxon>
        <taxon>Pleurodeles</taxon>
    </lineage>
</organism>
<dbReference type="PANTHER" id="PTHR12837:SF15">
    <property type="entry name" value="POLY(ADP-RIBOSE) GLYCOHYDROLASE"/>
    <property type="match status" value="1"/>
</dbReference>
<dbReference type="Proteomes" id="UP001066276">
    <property type="component" value="Chromosome 6"/>
</dbReference>
<accession>A0AAV7QVE7</accession>
<sequence length="599" mass="68429">MDGDQLEQVKCNSGGIAACVVLKAKCRFQKPFLQTGECHHAVDTKEQCGAHHKKKDGKLAKHTQQSQPPSDKWLGTPLEEMKRMPLCAMRLPHLKASSNHTVCVRVDLLKEGEVPKPYPNQYRDLWDNRHVKMPFSDQNLYPVEDEHGDKSPGSRWELIKTALQEKMTKPQHIKEAILSYNVGYAKKWDFTALTRFCDEALEEAEALHLFQSILPDMVKLALSLPKLCTQPIPLLKQKMNHSITLSQEQIASLLANAFFCTFPRRNARTNKSEYSSYPEINFNRLFEGRNPRKAEKLKTLFCYFRRVTEKRPTGLVTFTRQSLQEFPDWERSQRKLTRIHVTYEGTIEGNGHGMLQVDFANRFVGGGVTGSGLVQEEIRFIINPELIVSRLFTEVLDENECLIITGTEQYSEYTGYAETYKWDRCHEDETPRDEWQRRTTEIVAIDALPFRNHLEQFLPQKMVRELNKAYCGFARPEVSLQNLSAVATGNWGCGAFGGDCRLKALLQILAASQAGRDVVYFTFGDHHLMRDIYNMHSALAKSGLTVGDVYKLLMQYYTECSPCLGPKNLDVKLYDFLHNAVTITISDSTDEEQDLPSAE</sequence>
<dbReference type="EC" id="3.2.1.143" evidence="2"/>
<dbReference type="GO" id="GO:0006282">
    <property type="term" value="P:regulation of DNA repair"/>
    <property type="evidence" value="ECO:0007669"/>
    <property type="project" value="InterPro"/>
</dbReference>
<feature type="active site" evidence="4">
    <location>
        <position position="358"/>
    </location>
</feature>
<evidence type="ECO:0000256" key="4">
    <source>
        <dbReference type="PIRSR" id="PIRSR607724-1"/>
    </source>
</evidence>
<feature type="active site" evidence="4">
    <location>
        <position position="376"/>
    </location>
</feature>
<evidence type="ECO:0000259" key="8">
    <source>
        <dbReference type="Pfam" id="PF20811"/>
    </source>
</evidence>
<comment type="similarity">
    <text evidence="1">Belongs to the poly(ADP-ribose) glycohydrolase family.</text>
</comment>
<comment type="caution">
    <text evidence="9">The sequence shown here is derived from an EMBL/GenBank/DDBJ whole genome shotgun (WGS) entry which is preliminary data.</text>
</comment>
<evidence type="ECO:0000256" key="2">
    <source>
        <dbReference type="ARBA" id="ARBA00012255"/>
    </source>
</evidence>
<feature type="region of interest" description="Disordered" evidence="6">
    <location>
        <begin position="49"/>
        <end position="74"/>
    </location>
</feature>
<dbReference type="EMBL" id="JANPWB010000010">
    <property type="protein sequence ID" value="KAJ1143970.1"/>
    <property type="molecule type" value="Genomic_DNA"/>
</dbReference>
<proteinExistence type="inferred from homology"/>
<dbReference type="GO" id="GO:0009225">
    <property type="term" value="P:nucleotide-sugar metabolic process"/>
    <property type="evidence" value="ECO:0007669"/>
    <property type="project" value="TreeGrafter"/>
</dbReference>
<dbReference type="GO" id="GO:1990966">
    <property type="term" value="P:ATP generation from poly-ADP-D-ribose"/>
    <property type="evidence" value="ECO:0007669"/>
    <property type="project" value="TreeGrafter"/>
</dbReference>
<dbReference type="Pfam" id="PF20811">
    <property type="entry name" value="PARG_cat_N"/>
    <property type="match status" value="1"/>
</dbReference>
<keyword evidence="10" id="KW-1185">Reference proteome</keyword>
<dbReference type="PANTHER" id="PTHR12837">
    <property type="entry name" value="POLY ADP-RIBOSE GLYCOHYDROLASE"/>
    <property type="match status" value="1"/>
</dbReference>
<gene>
    <name evidence="9" type="ORF">NDU88_010272</name>
</gene>
<dbReference type="InterPro" id="IPR048362">
    <property type="entry name" value="PARG_helical"/>
</dbReference>
<dbReference type="InterPro" id="IPR007724">
    <property type="entry name" value="Poly_GlycHdrlase"/>
</dbReference>
<dbReference type="GO" id="GO:0005975">
    <property type="term" value="P:carbohydrate metabolic process"/>
    <property type="evidence" value="ECO:0007669"/>
    <property type="project" value="InterPro"/>
</dbReference>
<evidence type="ECO:0000256" key="3">
    <source>
        <dbReference type="ARBA" id="ARBA00022801"/>
    </source>
</evidence>
<name>A0AAV7QVE7_PLEWA</name>
<dbReference type="InterPro" id="IPR046372">
    <property type="entry name" value="PARG_cat_C"/>
</dbReference>
<reference evidence="9" key="1">
    <citation type="journal article" date="2022" name="bioRxiv">
        <title>Sequencing and chromosome-scale assembly of the giantPleurodeles waltlgenome.</title>
        <authorList>
            <person name="Brown T."/>
            <person name="Elewa A."/>
            <person name="Iarovenko S."/>
            <person name="Subramanian E."/>
            <person name="Araus A.J."/>
            <person name="Petzold A."/>
            <person name="Susuki M."/>
            <person name="Suzuki K.-i.T."/>
            <person name="Hayashi T."/>
            <person name="Toyoda A."/>
            <person name="Oliveira C."/>
            <person name="Osipova E."/>
            <person name="Leigh N.D."/>
            <person name="Simon A."/>
            <person name="Yun M.H."/>
        </authorList>
    </citation>
    <scope>NUCLEOTIDE SEQUENCE</scope>
    <source>
        <strain evidence="9">20211129_DDA</strain>
        <tissue evidence="9">Liver</tissue>
    </source>
</reference>
<evidence type="ECO:0000256" key="1">
    <source>
        <dbReference type="ARBA" id="ARBA00009545"/>
    </source>
</evidence>
<feature type="binding site" evidence="5">
    <location>
        <position position="375"/>
    </location>
    <ligand>
        <name>substrate</name>
    </ligand>
</feature>
<dbReference type="GO" id="GO:0005634">
    <property type="term" value="C:nucleus"/>
    <property type="evidence" value="ECO:0007669"/>
    <property type="project" value="TreeGrafter"/>
</dbReference>
<dbReference type="AlphaFoldDB" id="A0AAV7QVE7"/>
<feature type="binding site" evidence="5">
    <location>
        <position position="416"/>
    </location>
    <ligand>
        <name>substrate</name>
    </ligand>
</feature>
<evidence type="ECO:0000313" key="10">
    <source>
        <dbReference type="Proteomes" id="UP001066276"/>
    </source>
</evidence>
<feature type="binding site" evidence="5">
    <location>
        <position position="361"/>
    </location>
    <ligand>
        <name>substrate</name>
    </ligand>
</feature>
<evidence type="ECO:0000256" key="6">
    <source>
        <dbReference type="SAM" id="MobiDB-lite"/>
    </source>
</evidence>
<dbReference type="GO" id="GO:0005737">
    <property type="term" value="C:cytoplasm"/>
    <property type="evidence" value="ECO:0007669"/>
    <property type="project" value="TreeGrafter"/>
</dbReference>
<protein>
    <recommendedName>
        <fullName evidence="2">poly(ADP-ribose) glycohydrolase</fullName>
        <ecNumber evidence="2">3.2.1.143</ecNumber>
    </recommendedName>
</protein>
<dbReference type="Pfam" id="PF05028">
    <property type="entry name" value="PARG_cat_C"/>
    <property type="match status" value="1"/>
</dbReference>
<dbReference type="GO" id="GO:0004649">
    <property type="term" value="F:poly(ADP-ribose) glycohydrolase activity"/>
    <property type="evidence" value="ECO:0007669"/>
    <property type="project" value="UniProtKB-EC"/>
</dbReference>
<evidence type="ECO:0000256" key="5">
    <source>
        <dbReference type="PIRSR" id="PIRSR607724-2"/>
    </source>
</evidence>
<feature type="domain" description="PARG helical" evidence="8">
    <location>
        <begin position="202"/>
        <end position="320"/>
    </location>
</feature>
<evidence type="ECO:0000313" key="9">
    <source>
        <dbReference type="EMBL" id="KAJ1143970.1"/>
    </source>
</evidence>
<feature type="domain" description="PARG catalytic Macro" evidence="7">
    <location>
        <begin position="327"/>
        <end position="529"/>
    </location>
</feature>
<keyword evidence="3" id="KW-0378">Hydrolase</keyword>
<evidence type="ECO:0000259" key="7">
    <source>
        <dbReference type="Pfam" id="PF05028"/>
    </source>
</evidence>